<gene>
    <name evidence="1" type="ORF">K8V82_02155</name>
</gene>
<organism evidence="1 2">
    <name type="scientific">Lachnoclostridium phocaeense</name>
    <dbReference type="NCBI Taxonomy" id="1871021"/>
    <lineage>
        <taxon>Bacteria</taxon>
        <taxon>Bacillati</taxon>
        <taxon>Bacillota</taxon>
        <taxon>Clostridia</taxon>
        <taxon>Lachnospirales</taxon>
        <taxon>Lachnospiraceae</taxon>
    </lineage>
</organism>
<comment type="caution">
    <text evidence="1">The sequence shown here is derived from an EMBL/GenBank/DDBJ whole genome shotgun (WGS) entry which is preliminary data.</text>
</comment>
<reference evidence="1" key="1">
    <citation type="journal article" date="2021" name="PeerJ">
        <title>Extensive microbial diversity within the chicken gut microbiome revealed by metagenomics and culture.</title>
        <authorList>
            <person name="Gilroy R."/>
            <person name="Ravi A."/>
            <person name="Getino M."/>
            <person name="Pursley I."/>
            <person name="Horton D.L."/>
            <person name="Alikhan N.F."/>
            <person name="Baker D."/>
            <person name="Gharbi K."/>
            <person name="Hall N."/>
            <person name="Watson M."/>
            <person name="Adriaenssens E.M."/>
            <person name="Foster-Nyarko E."/>
            <person name="Jarju S."/>
            <person name="Secka A."/>
            <person name="Antonio M."/>
            <person name="Oren A."/>
            <person name="Chaudhuri R.R."/>
            <person name="La Ragione R."/>
            <person name="Hildebrand F."/>
            <person name="Pallen M.J."/>
        </authorList>
    </citation>
    <scope>NUCLEOTIDE SEQUENCE</scope>
    <source>
        <strain evidence="1">ChiSjej5B23-16112</strain>
    </source>
</reference>
<sequence length="56" mass="6713">MVRRKMLKGCEAEEIADILEEDLNHVGNIYDFLKTKMEQSEEESWAEWIRAKNQKK</sequence>
<reference evidence="1" key="2">
    <citation type="submission" date="2021-09" db="EMBL/GenBank/DDBJ databases">
        <authorList>
            <person name="Gilroy R."/>
        </authorList>
    </citation>
    <scope>NUCLEOTIDE SEQUENCE</scope>
    <source>
        <strain evidence="1">ChiSjej5B23-16112</strain>
    </source>
</reference>
<evidence type="ECO:0000313" key="2">
    <source>
        <dbReference type="Proteomes" id="UP000769156"/>
    </source>
</evidence>
<accession>A0A921I1E0</accession>
<protein>
    <submittedName>
        <fullName evidence="1">Uncharacterized protein</fullName>
    </submittedName>
</protein>
<name>A0A921I1E0_9FIRM</name>
<dbReference type="Proteomes" id="UP000769156">
    <property type="component" value="Unassembled WGS sequence"/>
</dbReference>
<dbReference type="AlphaFoldDB" id="A0A921I1E0"/>
<proteinExistence type="predicted"/>
<evidence type="ECO:0000313" key="1">
    <source>
        <dbReference type="EMBL" id="HJF93577.1"/>
    </source>
</evidence>
<dbReference type="EMBL" id="DYVY01000040">
    <property type="protein sequence ID" value="HJF93577.1"/>
    <property type="molecule type" value="Genomic_DNA"/>
</dbReference>